<reference evidence="4 5" key="1">
    <citation type="submission" date="2016-11" db="EMBL/GenBank/DDBJ databases">
        <authorList>
            <person name="Jaros S."/>
            <person name="Januszkiewicz K."/>
            <person name="Wedrychowicz H."/>
        </authorList>
    </citation>
    <scope>NUCLEOTIDE SEQUENCE [LARGE SCALE GENOMIC DNA]</scope>
    <source>
        <strain evidence="4 5">DSM 15212</strain>
    </source>
</reference>
<dbReference type="AlphaFoldDB" id="A0A1M6SG91"/>
<gene>
    <name evidence="4" type="ORF">SAMN02745912_03301</name>
</gene>
<proteinExistence type="predicted"/>
<dbReference type="InterPro" id="IPR057682">
    <property type="entry name" value="DUF7922"/>
</dbReference>
<feature type="region of interest" description="Disordered" evidence="1">
    <location>
        <begin position="193"/>
        <end position="306"/>
    </location>
</feature>
<keyword evidence="2" id="KW-0472">Membrane</keyword>
<accession>A0A1M6SG91</accession>
<dbReference type="Proteomes" id="UP000184465">
    <property type="component" value="Unassembled WGS sequence"/>
</dbReference>
<dbReference type="STRING" id="1121301.SAMN02745912_03301"/>
<protein>
    <recommendedName>
        <fullName evidence="3">DUF7922 domain-containing protein</fullName>
    </recommendedName>
</protein>
<dbReference type="Pfam" id="PF25538">
    <property type="entry name" value="DUF7922"/>
    <property type="match status" value="1"/>
</dbReference>
<keyword evidence="2" id="KW-1133">Transmembrane helix</keyword>
<evidence type="ECO:0000313" key="5">
    <source>
        <dbReference type="Proteomes" id="UP000184465"/>
    </source>
</evidence>
<dbReference type="OrthoDB" id="1705475at2"/>
<feature type="domain" description="DUF7922" evidence="3">
    <location>
        <begin position="10"/>
        <end position="123"/>
    </location>
</feature>
<sequence>MVSNRRYKRYFIILENEDSGFEKNDKRIPKGYAKIEVRNGKGLLNVYVQDLKYFKDAKYIYRNYLINTKGKKGAFVNTGTFIIDEKGKGELKVKFNPDNVEGSGKSIEEFNVVAVIAEPIKRSSEGKEIYGPLVGYMDKDKEKVNWKDVIVYEDKKTKKDNDLDKEYKEKYEEIINLIEKSSKGIYKENQKNLDDYEKEDNKKHKEEQQKEYSEHDEEYYKDKEEIEPEKKEEVKPEKKEEVKPEKKEEVKSEKKEEVKSEKKEEVKPEKKEEVKPEKKEEVKPEKKKEVKPEKKEEVKPEKKSIEKQKNKYNVGKRVDVHYKKYHKMVYKYIKDILKYYEKAEPFEKNIDDYRWWKINYDKKIMYRGFLPFFGYILSIYSFNPYIYYMNNCYNLMNKYGHYIFGIAYDKDMEPKYYVYGVPGKYSYTDQPFQGMTGFVSWYPIENKKPEKGDYGYWLLHIDAMTGNAVFPMKPTIPPKY</sequence>
<dbReference type="EMBL" id="FRAG01000061">
    <property type="protein sequence ID" value="SHK43705.1"/>
    <property type="molecule type" value="Genomic_DNA"/>
</dbReference>
<organism evidence="4 5">
    <name type="scientific">Paramaledivibacter caminithermalis (strain DSM 15212 / CIP 107654 / DViRD3)</name>
    <name type="common">Clostridium caminithermale</name>
    <dbReference type="NCBI Taxonomy" id="1121301"/>
    <lineage>
        <taxon>Bacteria</taxon>
        <taxon>Bacillati</taxon>
        <taxon>Bacillota</taxon>
        <taxon>Clostridia</taxon>
        <taxon>Peptostreptococcales</taxon>
        <taxon>Caminicellaceae</taxon>
        <taxon>Paramaledivibacter</taxon>
    </lineage>
</organism>
<evidence type="ECO:0000313" key="4">
    <source>
        <dbReference type="EMBL" id="SHK43705.1"/>
    </source>
</evidence>
<name>A0A1M6SG91_PARC5</name>
<feature type="transmembrane region" description="Helical" evidence="2">
    <location>
        <begin position="364"/>
        <end position="388"/>
    </location>
</feature>
<keyword evidence="5" id="KW-1185">Reference proteome</keyword>
<evidence type="ECO:0000256" key="1">
    <source>
        <dbReference type="SAM" id="MobiDB-lite"/>
    </source>
</evidence>
<keyword evidence="2" id="KW-0812">Transmembrane</keyword>
<evidence type="ECO:0000256" key="2">
    <source>
        <dbReference type="SAM" id="Phobius"/>
    </source>
</evidence>
<evidence type="ECO:0000259" key="3">
    <source>
        <dbReference type="Pfam" id="PF25538"/>
    </source>
</evidence>
<dbReference type="RefSeq" id="WP_073152577.1">
    <property type="nucleotide sequence ID" value="NZ_FRAG01000061.1"/>
</dbReference>